<accession>A0A8B6C6G1</accession>
<evidence type="ECO:0000313" key="1">
    <source>
        <dbReference type="EMBL" id="VDI00902.1"/>
    </source>
</evidence>
<protein>
    <submittedName>
        <fullName evidence="1">Uncharacterized protein</fullName>
    </submittedName>
</protein>
<keyword evidence="2" id="KW-1185">Reference proteome</keyword>
<dbReference type="Gene3D" id="1.25.40.20">
    <property type="entry name" value="Ankyrin repeat-containing domain"/>
    <property type="match status" value="1"/>
</dbReference>
<gene>
    <name evidence="1" type="ORF">MGAL_10B038229</name>
</gene>
<dbReference type="InterPro" id="IPR002110">
    <property type="entry name" value="Ankyrin_rpt"/>
</dbReference>
<reference evidence="1" key="1">
    <citation type="submission" date="2018-11" db="EMBL/GenBank/DDBJ databases">
        <authorList>
            <person name="Alioto T."/>
            <person name="Alioto T."/>
        </authorList>
    </citation>
    <scope>NUCLEOTIDE SEQUENCE</scope>
</reference>
<dbReference type="SUPFAM" id="SSF48403">
    <property type="entry name" value="Ankyrin repeat"/>
    <property type="match status" value="1"/>
</dbReference>
<dbReference type="OrthoDB" id="5406014at2759"/>
<dbReference type="PANTHER" id="PTHR24157:SF3">
    <property type="entry name" value="ANKYRIN REPEAT, SAM AND BASIC LEUCINE ZIPPER DOMAIN-CONTAINING PROTEIN 1"/>
    <property type="match status" value="1"/>
</dbReference>
<dbReference type="InterPro" id="IPR036770">
    <property type="entry name" value="Ankyrin_rpt-contain_sf"/>
</dbReference>
<dbReference type="GO" id="GO:0071546">
    <property type="term" value="C:pi-body"/>
    <property type="evidence" value="ECO:0007669"/>
    <property type="project" value="TreeGrafter"/>
</dbReference>
<dbReference type="Proteomes" id="UP000596742">
    <property type="component" value="Unassembled WGS sequence"/>
</dbReference>
<comment type="caution">
    <text evidence="1">The sequence shown here is derived from an EMBL/GenBank/DDBJ whole genome shotgun (WGS) entry which is preliminary data.</text>
</comment>
<sequence>MENFKAKVNRWSKKAICSKYANDKDAQLVFQAISEGKLRLARILIEGTVNVNCKDIDGRTPLIAVCTLNNNIMDEDTILHFVQFLIKEGAIINSTDVFCMQALDYAKNNGFHQVIEVIIRTVLDVLDTFSF</sequence>
<dbReference type="Pfam" id="PF12796">
    <property type="entry name" value="Ank_2"/>
    <property type="match status" value="1"/>
</dbReference>
<name>A0A8B6C6G1_MYTGA</name>
<proteinExistence type="predicted"/>
<dbReference type="AlphaFoldDB" id="A0A8B6C6G1"/>
<dbReference type="EMBL" id="UYJE01001280">
    <property type="protein sequence ID" value="VDI00902.1"/>
    <property type="molecule type" value="Genomic_DNA"/>
</dbReference>
<dbReference type="PANTHER" id="PTHR24157">
    <property type="entry name" value="ANKYRIN REPEAT, SAM AND BASIC LEUCINE ZIPPER DOMAIN-CONTAINING PROTEIN 1"/>
    <property type="match status" value="1"/>
</dbReference>
<organism evidence="1 2">
    <name type="scientific">Mytilus galloprovincialis</name>
    <name type="common">Mediterranean mussel</name>
    <dbReference type="NCBI Taxonomy" id="29158"/>
    <lineage>
        <taxon>Eukaryota</taxon>
        <taxon>Metazoa</taxon>
        <taxon>Spiralia</taxon>
        <taxon>Lophotrochozoa</taxon>
        <taxon>Mollusca</taxon>
        <taxon>Bivalvia</taxon>
        <taxon>Autobranchia</taxon>
        <taxon>Pteriomorphia</taxon>
        <taxon>Mytilida</taxon>
        <taxon>Mytiloidea</taxon>
        <taxon>Mytilidae</taxon>
        <taxon>Mytilinae</taxon>
        <taxon>Mytilus</taxon>
    </lineage>
</organism>
<evidence type="ECO:0000313" key="2">
    <source>
        <dbReference type="Proteomes" id="UP000596742"/>
    </source>
</evidence>